<dbReference type="KEGG" id="bgh:BDBG_05345"/>
<dbReference type="RefSeq" id="XP_002624576.1">
    <property type="nucleotide sequence ID" value="XM_002624530.1"/>
</dbReference>
<evidence type="ECO:0000256" key="1">
    <source>
        <dbReference type="SAM" id="MobiDB-lite"/>
    </source>
</evidence>
<evidence type="ECO:0000313" key="3">
    <source>
        <dbReference type="Proteomes" id="UP000002038"/>
    </source>
</evidence>
<feature type="region of interest" description="Disordered" evidence="1">
    <location>
        <begin position="86"/>
        <end position="113"/>
    </location>
</feature>
<organism evidence="2 3">
    <name type="scientific">Blastomyces gilchristii (strain SLH14081)</name>
    <name type="common">Blastomyces dermatitidis</name>
    <dbReference type="NCBI Taxonomy" id="559298"/>
    <lineage>
        <taxon>Eukaryota</taxon>
        <taxon>Fungi</taxon>
        <taxon>Dikarya</taxon>
        <taxon>Ascomycota</taxon>
        <taxon>Pezizomycotina</taxon>
        <taxon>Eurotiomycetes</taxon>
        <taxon>Eurotiomycetidae</taxon>
        <taxon>Onygenales</taxon>
        <taxon>Ajellomycetaceae</taxon>
        <taxon>Blastomyces</taxon>
    </lineage>
</organism>
<gene>
    <name evidence="2" type="ORF">BDBG_05345</name>
</gene>
<name>A0A179UND6_BLAGS</name>
<protein>
    <submittedName>
        <fullName evidence="2">Uncharacterized protein</fullName>
    </submittedName>
</protein>
<dbReference type="EMBL" id="GG657457">
    <property type="protein sequence ID" value="OAT09596.1"/>
    <property type="molecule type" value="Genomic_DNA"/>
</dbReference>
<accession>A0A179UND6</accession>
<keyword evidence="3" id="KW-1185">Reference proteome</keyword>
<reference evidence="3" key="1">
    <citation type="journal article" date="2015" name="PLoS Genet.">
        <title>The dynamic genome and transcriptome of the human fungal pathogen Blastomyces and close relative Emmonsia.</title>
        <authorList>
            <person name="Munoz J.F."/>
            <person name="Gauthier G.M."/>
            <person name="Desjardins C.A."/>
            <person name="Gallo J.E."/>
            <person name="Holder J."/>
            <person name="Sullivan T.D."/>
            <person name="Marty A.J."/>
            <person name="Carmen J.C."/>
            <person name="Chen Z."/>
            <person name="Ding L."/>
            <person name="Gujja S."/>
            <person name="Magrini V."/>
            <person name="Misas E."/>
            <person name="Mitreva M."/>
            <person name="Priest M."/>
            <person name="Saif S."/>
            <person name="Whiston E.A."/>
            <person name="Young S."/>
            <person name="Zeng Q."/>
            <person name="Goldman W.E."/>
            <person name="Mardis E.R."/>
            <person name="Taylor J.W."/>
            <person name="McEwen J.G."/>
            <person name="Clay O.K."/>
            <person name="Klein B.S."/>
            <person name="Cuomo C.A."/>
        </authorList>
    </citation>
    <scope>NUCLEOTIDE SEQUENCE [LARGE SCALE GENOMIC DNA]</scope>
    <source>
        <strain evidence="3">SLH14081</strain>
    </source>
</reference>
<dbReference type="Proteomes" id="UP000002038">
    <property type="component" value="Unassembled WGS sequence"/>
</dbReference>
<dbReference type="AlphaFoldDB" id="A0A179UND6"/>
<dbReference type="VEuPathDB" id="FungiDB:BDBG_05345"/>
<sequence>MDTVESADISRWLAAKSHIRPANQARRGGDVSPHSPLFSGSNAKAVMEATAETAPASTSSHSFIRSLNLDRLCGERNSKEQALKSQMINNNGDEPYTGRIMRFPANRNRDVMD</sequence>
<dbReference type="GeneID" id="8504234"/>
<evidence type="ECO:0000313" key="2">
    <source>
        <dbReference type="EMBL" id="OAT09596.1"/>
    </source>
</evidence>
<feature type="region of interest" description="Disordered" evidence="1">
    <location>
        <begin position="20"/>
        <end position="40"/>
    </location>
</feature>
<proteinExistence type="predicted"/>